<gene>
    <name evidence="3" type="ORF">DRJ00_06095</name>
</gene>
<evidence type="ECO:0000259" key="2">
    <source>
        <dbReference type="SMART" id="SM00327"/>
    </source>
</evidence>
<accession>A0A497E5P3</accession>
<proteinExistence type="predicted"/>
<evidence type="ECO:0000313" key="3">
    <source>
        <dbReference type="EMBL" id="RLE08547.1"/>
    </source>
</evidence>
<dbReference type="PANTHER" id="PTHR37464:SF1">
    <property type="entry name" value="BLL2463 PROTEIN"/>
    <property type="match status" value="1"/>
</dbReference>
<dbReference type="Pfam" id="PF07584">
    <property type="entry name" value="BatA"/>
    <property type="match status" value="1"/>
</dbReference>
<keyword evidence="1" id="KW-1133">Transmembrane helix</keyword>
<dbReference type="InterPro" id="IPR036465">
    <property type="entry name" value="vWFA_dom_sf"/>
</dbReference>
<feature type="transmembrane region" description="Helical" evidence="1">
    <location>
        <begin position="12"/>
        <end position="33"/>
    </location>
</feature>
<dbReference type="AlphaFoldDB" id="A0A497E5P3"/>
<dbReference type="InterPro" id="IPR002035">
    <property type="entry name" value="VWF_A"/>
</dbReference>
<sequence length="624" mass="70580">ALKKGEDLKMSVLNPSAFYLLPLLGLILFFYLLKGKPRQIKVSSTLFWQKIRQTLTSQRFRWRLPPELLLFLQLAIFGILIVVLAQVFLTLRGKEAEYVAIVIDTTASMQATDVVPDRLSVAKRKARDLIRELSRRTRIALIQADDHPRLLVNFSDDRAFLLRRLEALKAVDVEGDEEAALKLAASLFPSGTRKKIFFFTDGAFEINPDSVPRGTKLVLSTSKAPRNVGITSLKIRPRMIGERNYEVLVGVGNFSSQEESFTLSLHLGGKLISKEKLSLPPRREGRYIYSVKARKKAILRVELEPHPRDDLSVDNLAYAIFGPSKNLDVLLVSKGNLFLETALSAYQCINLYLKDRLSDSQEIADYDLVIFDGISPPSLDQGNVVLIGVLPPGFVLEKTAPQLNPVLTEWEVEHPLLRFVDLSDMNVERALPVGVLPGGKVLARSGSFPLIQVWQKNGLRLLFLAFDLYQSDFPLQVGFPIFIFNLLQWFHPELFDPNYYQIQTGKSFPIPTEYEGGEVTILSPHKKIRKFEKVESGLLFSQTQITGVYKLNGEPFFAANLTSSEESNLLARASLPLLEEEIGGRLEEEPAKRKLSLSPFLVLISFLLLLIEWYLYHFPLKRRN</sequence>
<feature type="transmembrane region" description="Helical" evidence="1">
    <location>
        <begin position="68"/>
        <end position="89"/>
    </location>
</feature>
<dbReference type="CDD" id="cd00198">
    <property type="entry name" value="vWFA"/>
    <property type="match status" value="1"/>
</dbReference>
<dbReference type="Proteomes" id="UP000279422">
    <property type="component" value="Unassembled WGS sequence"/>
</dbReference>
<dbReference type="SMART" id="SM00327">
    <property type="entry name" value="VWA"/>
    <property type="match status" value="1"/>
</dbReference>
<reference evidence="3 4" key="1">
    <citation type="submission" date="2018-06" db="EMBL/GenBank/DDBJ databases">
        <title>Extensive metabolic versatility and redundancy in microbially diverse, dynamic hydrothermal sediments.</title>
        <authorList>
            <person name="Dombrowski N."/>
            <person name="Teske A."/>
            <person name="Baker B.J."/>
        </authorList>
    </citation>
    <scope>NUCLEOTIDE SEQUENCE [LARGE SCALE GENOMIC DNA]</scope>
    <source>
        <strain evidence="3">B47_G16</strain>
    </source>
</reference>
<feature type="domain" description="VWFA" evidence="2">
    <location>
        <begin position="95"/>
        <end position="272"/>
    </location>
</feature>
<dbReference type="SUPFAM" id="SSF53300">
    <property type="entry name" value="vWA-like"/>
    <property type="match status" value="1"/>
</dbReference>
<evidence type="ECO:0000313" key="4">
    <source>
        <dbReference type="Proteomes" id="UP000279422"/>
    </source>
</evidence>
<feature type="non-terminal residue" evidence="3">
    <location>
        <position position="1"/>
    </location>
</feature>
<keyword evidence="1" id="KW-0812">Transmembrane</keyword>
<evidence type="ECO:0000256" key="1">
    <source>
        <dbReference type="SAM" id="Phobius"/>
    </source>
</evidence>
<organism evidence="3 4">
    <name type="scientific">Aerophobetes bacterium</name>
    <dbReference type="NCBI Taxonomy" id="2030807"/>
    <lineage>
        <taxon>Bacteria</taxon>
        <taxon>Candidatus Aerophobota</taxon>
    </lineage>
</organism>
<keyword evidence="1" id="KW-0472">Membrane</keyword>
<dbReference type="InterPro" id="IPR029062">
    <property type="entry name" value="Class_I_gatase-like"/>
</dbReference>
<dbReference type="Pfam" id="PF13519">
    <property type="entry name" value="VWA_2"/>
    <property type="match status" value="1"/>
</dbReference>
<name>A0A497E5P3_UNCAE</name>
<comment type="caution">
    <text evidence="3">The sequence shown here is derived from an EMBL/GenBank/DDBJ whole genome shotgun (WGS) entry which is preliminary data.</text>
</comment>
<dbReference type="PANTHER" id="PTHR37464">
    <property type="entry name" value="BLL2463 PROTEIN"/>
    <property type="match status" value="1"/>
</dbReference>
<dbReference type="SUPFAM" id="SSF52317">
    <property type="entry name" value="Class I glutamine amidotransferase-like"/>
    <property type="match status" value="1"/>
</dbReference>
<feature type="transmembrane region" description="Helical" evidence="1">
    <location>
        <begin position="597"/>
        <end position="616"/>
    </location>
</feature>
<dbReference type="InterPro" id="IPR024163">
    <property type="entry name" value="Aerotolerance_reg_N"/>
</dbReference>
<protein>
    <recommendedName>
        <fullName evidence="2">VWFA domain-containing protein</fullName>
    </recommendedName>
</protein>
<dbReference type="EMBL" id="QMPZ01000091">
    <property type="protein sequence ID" value="RLE08547.1"/>
    <property type="molecule type" value="Genomic_DNA"/>
</dbReference>
<dbReference type="Gene3D" id="3.40.50.410">
    <property type="entry name" value="von Willebrand factor, type A domain"/>
    <property type="match status" value="1"/>
</dbReference>